<reference evidence="11" key="2">
    <citation type="submission" date="2021-03" db="UniProtKB">
        <authorList>
            <consortium name="EnsemblPlants"/>
        </authorList>
    </citation>
    <scope>IDENTIFICATION</scope>
</reference>
<name>A0A803L0R7_CHEQI</name>
<dbReference type="PANTHER" id="PTHR10638:SF18">
    <property type="entry name" value="AMINE OXIDASE [COPPER-CONTAINING] ZETA, PEROXISOMAL"/>
    <property type="match status" value="1"/>
</dbReference>
<keyword evidence="2 8" id="KW-0479">Metal-binding</keyword>
<dbReference type="InterPro" id="IPR015798">
    <property type="entry name" value="Cu_amine_oxidase_C"/>
</dbReference>
<dbReference type="AlphaFoldDB" id="A0A803L0R7"/>
<dbReference type="GO" id="GO:0009308">
    <property type="term" value="P:amine metabolic process"/>
    <property type="evidence" value="ECO:0007669"/>
    <property type="project" value="UniProtKB-UniRule"/>
</dbReference>
<evidence type="ECO:0000256" key="7">
    <source>
        <dbReference type="PIRSR" id="PIRSR600269-51"/>
    </source>
</evidence>
<dbReference type="Gramene" id="AUR62005455-RA">
    <property type="protein sequence ID" value="AUR62005455-RA:cds"/>
    <property type="gene ID" value="AUR62005455"/>
</dbReference>
<feature type="domain" description="Copper amine oxidase N3-terminal" evidence="10">
    <location>
        <begin position="285"/>
        <end position="388"/>
    </location>
</feature>
<dbReference type="Gene3D" id="3.10.450.40">
    <property type="match status" value="2"/>
</dbReference>
<proteinExistence type="inferred from homology"/>
<evidence type="ECO:0000256" key="8">
    <source>
        <dbReference type="RuleBase" id="RU000672"/>
    </source>
</evidence>
<evidence type="ECO:0000256" key="4">
    <source>
        <dbReference type="ARBA" id="ARBA00023002"/>
    </source>
</evidence>
<dbReference type="Pfam" id="PF02728">
    <property type="entry name" value="Cu_amine_oxidN3"/>
    <property type="match status" value="1"/>
</dbReference>
<comment type="cofactor">
    <cofactor evidence="8">
        <name>Cu cation</name>
        <dbReference type="ChEBI" id="CHEBI:23378"/>
    </cofactor>
    <text evidence="8">Contains 1 topaquinone per subunit.</text>
</comment>
<dbReference type="Pfam" id="PF01179">
    <property type="entry name" value="Cu_amine_oxid"/>
    <property type="match status" value="2"/>
</dbReference>
<accession>A0A803L0R7</accession>
<evidence type="ECO:0000259" key="10">
    <source>
        <dbReference type="Pfam" id="PF02728"/>
    </source>
</evidence>
<evidence type="ECO:0000313" key="12">
    <source>
        <dbReference type="Proteomes" id="UP000596660"/>
    </source>
</evidence>
<protein>
    <recommendedName>
        <fullName evidence="8">Amine oxidase</fullName>
        <ecNumber evidence="8">1.4.3.-</ecNumber>
    </recommendedName>
</protein>
<keyword evidence="12" id="KW-1185">Reference proteome</keyword>
<dbReference type="InterPro" id="IPR036460">
    <property type="entry name" value="Cu_amine_oxidase_C_sf"/>
</dbReference>
<dbReference type="FunFam" id="3.10.450.40:FF:000002">
    <property type="entry name" value="Amine oxidase"/>
    <property type="match status" value="1"/>
</dbReference>
<feature type="domain" description="Copper amine oxidase catalytic" evidence="9">
    <location>
        <begin position="628"/>
        <end position="866"/>
    </location>
</feature>
<dbReference type="GO" id="GO:0005507">
    <property type="term" value="F:copper ion binding"/>
    <property type="evidence" value="ECO:0007669"/>
    <property type="project" value="InterPro"/>
</dbReference>
<dbReference type="InterPro" id="IPR015802">
    <property type="entry name" value="Cu_amine_oxidase_N3"/>
</dbReference>
<dbReference type="GO" id="GO:0008131">
    <property type="term" value="F:primary methylamine oxidase activity"/>
    <property type="evidence" value="ECO:0007669"/>
    <property type="project" value="InterPro"/>
</dbReference>
<dbReference type="Proteomes" id="UP000596660">
    <property type="component" value="Unplaced"/>
</dbReference>
<dbReference type="GO" id="GO:0048038">
    <property type="term" value="F:quinone binding"/>
    <property type="evidence" value="ECO:0007669"/>
    <property type="project" value="InterPro"/>
</dbReference>
<evidence type="ECO:0000256" key="6">
    <source>
        <dbReference type="PIRSR" id="PIRSR600269-50"/>
    </source>
</evidence>
<feature type="active site" description="Proton acceptor" evidence="6">
    <location>
        <position position="509"/>
    </location>
</feature>
<keyword evidence="4 8" id="KW-0560">Oxidoreductase</keyword>
<dbReference type="OMA" id="RYWQNYF"/>
<feature type="active site" description="Schiff-base intermediate with substrate; via topaquinone" evidence="6">
    <location>
        <position position="593"/>
    </location>
</feature>
<feature type="modified residue" description="2',4',5'-topaquinone" evidence="7">
    <location>
        <position position="593"/>
    </location>
</feature>
<evidence type="ECO:0000256" key="5">
    <source>
        <dbReference type="ARBA" id="ARBA00023008"/>
    </source>
</evidence>
<evidence type="ECO:0000256" key="1">
    <source>
        <dbReference type="ARBA" id="ARBA00007983"/>
    </source>
</evidence>
<reference evidence="11" key="1">
    <citation type="journal article" date="2017" name="Nature">
        <title>The genome of Chenopodium quinoa.</title>
        <authorList>
            <person name="Jarvis D.E."/>
            <person name="Ho Y.S."/>
            <person name="Lightfoot D.J."/>
            <person name="Schmoeckel S.M."/>
            <person name="Li B."/>
            <person name="Borm T.J.A."/>
            <person name="Ohyanagi H."/>
            <person name="Mineta K."/>
            <person name="Michell C.T."/>
            <person name="Saber N."/>
            <person name="Kharbatia N.M."/>
            <person name="Rupper R.R."/>
            <person name="Sharp A.R."/>
            <person name="Dally N."/>
            <person name="Boughton B.A."/>
            <person name="Woo Y.H."/>
            <person name="Gao G."/>
            <person name="Schijlen E.G.W.M."/>
            <person name="Guo X."/>
            <person name="Momin A.A."/>
            <person name="Negrao S."/>
            <person name="Al-Babili S."/>
            <person name="Gehring C."/>
            <person name="Roessner U."/>
            <person name="Jung C."/>
            <person name="Murphy K."/>
            <person name="Arold S.T."/>
            <person name="Gojobori T."/>
            <person name="van der Linden C.G."/>
            <person name="van Loo E.N."/>
            <person name="Jellen E.N."/>
            <person name="Maughan P.J."/>
            <person name="Tester M."/>
        </authorList>
    </citation>
    <scope>NUCLEOTIDE SEQUENCE [LARGE SCALE GENOMIC DNA]</scope>
    <source>
        <strain evidence="11">cv. PI 614886</strain>
    </source>
</reference>
<dbReference type="EC" id="1.4.3.-" evidence="8"/>
<evidence type="ECO:0000256" key="3">
    <source>
        <dbReference type="ARBA" id="ARBA00022772"/>
    </source>
</evidence>
<dbReference type="SUPFAM" id="SSF49998">
    <property type="entry name" value="Amine oxidase catalytic domain"/>
    <property type="match status" value="2"/>
</dbReference>
<comment type="PTM">
    <text evidence="7 8">Topaquinone (TPQ) is generated by copper-dependent autoxidation of a specific tyrosyl residue.</text>
</comment>
<dbReference type="InterPro" id="IPR000269">
    <property type="entry name" value="Cu_amine_oxidase"/>
</dbReference>
<dbReference type="Gene3D" id="2.70.98.20">
    <property type="entry name" value="Copper amine oxidase, catalytic domain"/>
    <property type="match status" value="1"/>
</dbReference>
<comment type="similarity">
    <text evidence="1 8">Belongs to the copper/topaquinone oxidase family.</text>
</comment>
<feature type="domain" description="Copper amine oxidase catalytic" evidence="9">
    <location>
        <begin position="414"/>
        <end position="604"/>
    </location>
</feature>
<evidence type="ECO:0000313" key="11">
    <source>
        <dbReference type="EnsemblPlants" id="AUR62005455-RA:cds"/>
    </source>
</evidence>
<organism evidence="11 12">
    <name type="scientific">Chenopodium quinoa</name>
    <name type="common">Quinoa</name>
    <dbReference type="NCBI Taxonomy" id="63459"/>
    <lineage>
        <taxon>Eukaryota</taxon>
        <taxon>Viridiplantae</taxon>
        <taxon>Streptophyta</taxon>
        <taxon>Embryophyta</taxon>
        <taxon>Tracheophyta</taxon>
        <taxon>Spermatophyta</taxon>
        <taxon>Magnoliopsida</taxon>
        <taxon>eudicotyledons</taxon>
        <taxon>Gunneridae</taxon>
        <taxon>Pentapetalae</taxon>
        <taxon>Caryophyllales</taxon>
        <taxon>Chenopodiaceae</taxon>
        <taxon>Chenopodioideae</taxon>
        <taxon>Atripliceae</taxon>
        <taxon>Chenopodium</taxon>
    </lineage>
</organism>
<keyword evidence="3 6" id="KW-0801">TPQ</keyword>
<evidence type="ECO:0000259" key="9">
    <source>
        <dbReference type="Pfam" id="PF01179"/>
    </source>
</evidence>
<dbReference type="SUPFAM" id="SSF54416">
    <property type="entry name" value="Amine oxidase N-terminal region"/>
    <property type="match status" value="2"/>
</dbReference>
<dbReference type="PANTHER" id="PTHR10638">
    <property type="entry name" value="COPPER AMINE OXIDASE"/>
    <property type="match status" value="1"/>
</dbReference>
<dbReference type="EnsemblPlants" id="AUR62005455-RA">
    <property type="protein sequence ID" value="AUR62005455-RA:cds"/>
    <property type="gene ID" value="AUR62005455"/>
</dbReference>
<sequence>MTTKKNAITCESPFLSPINPPFSLPETPLQQTPPFSRNFLLRRRSSGVSGGDCGGEWAVQRTESVKIRNSSPSSVVVDRSPAADDRIVGERPANLIHSVESLPESPTVLLENDFQVLLVFVEWVTCDCDPSSSLHSCSPSVSNCATLTGASLPWRGRTSHPLDPLSATEIKVAVATVRAAGATPEERDSMRFIEVVLVEPEKLVIAMADAYFFPPFQPSLLPRVKGRPVIPSKLPPRQARLIVYNKKSNETSIWIVELLEIHATTRGGHHKGKVISSKVVPDVQPPMDAVEYAECEAVVKDYPPFREAMKKRGIDDMDLVMVDAWCVGYHSEADSPSRRLAKPLIFCRTESDCPMENGYARPVEGIHVLVDMQNMVLVEFEDKKFVPLPPADPLRNYTPGETRGGVDRSDVKPLHILQPEGPSFRVKGHFVEWQKVFYCLFKLLCSITLQVHWSFRVGFTPREGLVIHSVAYVDGSRGRRSVAQRLSFVEMVVPYGDPNEPHYRKNAFDAGEDGLGKNAHSLKKGCDCLGSIKYFDSHFTNFTGGVETIENCVCLHEEDRGILWKHQDWRTGLAEVRRSRRLTVSFICTVANYEYGFYWHFYQAIPSFDYLVNKNAAIIPQKWKCSYLALDGKIEAEVKLTGILSVGALLPGEVRKYGTTIAPGLYAPVHQHFFVARMDMAVDCKPGEALNQVVELNVKVQEPGKDNVHNNAFYAEEKLLRSELQAVRDCNPLTARHWIVRNTRTVNRTGQLTGYKLMPGSNCLPLAGPEAKFLRRAAFLKHNLWVTQYAPNEMFPGGEFPNQNPRAGEGLASWVKQNRSLEEADVVLWYVFGLTHIPRLEDWPVMPVEHLGFTLMPHGFFNCSPAVDVPPNTHESDMKETNVVGAKPIQNAMIAKL</sequence>
<dbReference type="InterPro" id="IPR016182">
    <property type="entry name" value="Cu_amine_oxidase_N-reg"/>
</dbReference>
<keyword evidence="5 8" id="KW-0186">Copper</keyword>
<evidence type="ECO:0000256" key="2">
    <source>
        <dbReference type="ARBA" id="ARBA00022723"/>
    </source>
</evidence>
<dbReference type="FunFam" id="3.10.450.40:FF:000004">
    <property type="entry name" value="Amine oxidase"/>
    <property type="match status" value="1"/>
</dbReference>